<reference evidence="1" key="1">
    <citation type="submission" date="2019-08" db="EMBL/GenBank/DDBJ databases">
        <title>Genome sequence of Clostridiales bacterium MT110.</title>
        <authorList>
            <person name="Cao J."/>
        </authorList>
    </citation>
    <scope>NUCLEOTIDE SEQUENCE</scope>
    <source>
        <strain evidence="1">MT110</strain>
    </source>
</reference>
<keyword evidence="2" id="KW-1185">Reference proteome</keyword>
<dbReference type="EMBL" id="CP042469">
    <property type="protein sequence ID" value="QOX62556.1"/>
    <property type="molecule type" value="Genomic_DNA"/>
</dbReference>
<keyword evidence="1" id="KW-0808">Transferase</keyword>
<gene>
    <name evidence="1" type="ORF">FRZ06_03950</name>
</gene>
<proteinExistence type="predicted"/>
<dbReference type="Proteomes" id="UP000594014">
    <property type="component" value="Chromosome"/>
</dbReference>
<evidence type="ECO:0000313" key="2">
    <source>
        <dbReference type="Proteomes" id="UP000594014"/>
    </source>
</evidence>
<evidence type="ECO:0000313" key="1">
    <source>
        <dbReference type="EMBL" id="QOX62556.1"/>
    </source>
</evidence>
<protein>
    <submittedName>
        <fullName evidence="1">Phosphatidate cytidylyltransferase</fullName>
    </submittedName>
</protein>
<sequence length="265" mass="29460">MKTRILSAVIMLPLLTLVVFGGRPLLIACFIIGVMGVREFYQGFEKINIKPSYRVANLSILGLYAVNLFAPDEIHYYMFWLFAVVILSLIYLFNIENRELNDAMATLTGIFYVVFLSFHVTLVDQTGEYGILVWLIFITAFGTDSMAYFAGYAFGRHKLAPKISPKKTIEGSVGGIVGSVLFCGIFGYFVIPQLFIHCIIIGILGGIISQLGDLTASIFKRKMGIKDFGNLIPGHGGILDRFDSVLFTAPMVYYYIVLVISQSVL</sequence>
<keyword evidence="1" id="KW-0548">Nucleotidyltransferase</keyword>
<accession>A0ACD1A871</accession>
<organism evidence="1 2">
    <name type="scientific">Anoxybacterium hadale</name>
    <dbReference type="NCBI Taxonomy" id="3408580"/>
    <lineage>
        <taxon>Bacteria</taxon>
        <taxon>Bacillati</taxon>
        <taxon>Bacillota</taxon>
        <taxon>Clostridia</taxon>
        <taxon>Peptostreptococcales</taxon>
        <taxon>Anaerovoracaceae</taxon>
        <taxon>Anoxybacterium</taxon>
    </lineage>
</organism>
<name>A0ACD1A871_9FIRM</name>